<dbReference type="InterPro" id="IPR051906">
    <property type="entry name" value="TolC-like"/>
</dbReference>
<dbReference type="InterPro" id="IPR010130">
    <property type="entry name" value="T1SS_OMP_TolC"/>
</dbReference>
<proteinExistence type="inferred from homology"/>
<protein>
    <submittedName>
        <fullName evidence="8">Secretion protein</fullName>
    </submittedName>
</protein>
<sequence length="468" mass="51994">MSRKILFSTLTVAAWLPHLGSAAPVPVIRKQIDLRQALISAYQTNPELLRQRALLRQTDEGVSQAHSGWRPTITGNATADYNQTNYVSHIASPLSGKNFRYTQRFAAPGYNTGVTVSQPIFQGGKTVASTRKAVNQVYAGRAQLINTEQQVFLETVQAYVNLLRSRQLLELNRQNEITLAKQAQLAEEQFQYNQNTRTDVLQARSQHKSAQADTLQAQSDYAIAKSQFQKVVGFMPPDNVVPARPLALPLRSSQEAEMLALTQNPNMIGAKYALEAEKANLKVAFSALLPKISMQGSYNYGVNQDSSKFTQDSEYVAIQANLPIYQGGAEYSQIRAARQGISAAQQALAEQRRDVIQSTVAAWQKFAADTSKYVDNQKSVLLGEAAFKSIQQQELLGVRTTFEVLQQQQILFGQQRALIQNHADLVIDSYALAAQIGQLTAEGLKLQTPLYNPRANYDRVKWKMIGTR</sequence>
<dbReference type="GO" id="GO:0015562">
    <property type="term" value="F:efflux transmembrane transporter activity"/>
    <property type="evidence" value="ECO:0007669"/>
    <property type="project" value="InterPro"/>
</dbReference>
<keyword evidence="4" id="KW-1134">Transmembrane beta strand</keyword>
<evidence type="ECO:0000256" key="6">
    <source>
        <dbReference type="ARBA" id="ARBA00023136"/>
    </source>
</evidence>
<organism evidence="8 9">
    <name type="scientific">Oecophyllibacter saccharovorans</name>
    <dbReference type="NCBI Taxonomy" id="2558360"/>
    <lineage>
        <taxon>Bacteria</taxon>
        <taxon>Pseudomonadati</taxon>
        <taxon>Pseudomonadota</taxon>
        <taxon>Alphaproteobacteria</taxon>
        <taxon>Acetobacterales</taxon>
        <taxon>Acetobacteraceae</taxon>
        <taxon>Oecophyllibacter</taxon>
    </lineage>
</organism>
<gene>
    <name evidence="8" type="ORF">E3202_02480</name>
</gene>
<dbReference type="GO" id="GO:0009279">
    <property type="term" value="C:cell outer membrane"/>
    <property type="evidence" value="ECO:0007669"/>
    <property type="project" value="UniProtKB-SubCell"/>
</dbReference>
<accession>A0A506URB8</accession>
<dbReference type="SUPFAM" id="SSF56954">
    <property type="entry name" value="Outer membrane efflux proteins (OEP)"/>
    <property type="match status" value="1"/>
</dbReference>
<keyword evidence="6" id="KW-0472">Membrane</keyword>
<keyword evidence="5" id="KW-0812">Transmembrane</keyword>
<dbReference type="EMBL" id="SORZ01000001">
    <property type="protein sequence ID" value="TPW35819.1"/>
    <property type="molecule type" value="Genomic_DNA"/>
</dbReference>
<evidence type="ECO:0000256" key="5">
    <source>
        <dbReference type="ARBA" id="ARBA00022692"/>
    </source>
</evidence>
<comment type="similarity">
    <text evidence="2">Belongs to the outer membrane factor (OMF) (TC 1.B.17) family.</text>
</comment>
<dbReference type="Pfam" id="PF02321">
    <property type="entry name" value="OEP"/>
    <property type="match status" value="2"/>
</dbReference>
<keyword evidence="3" id="KW-0813">Transport</keyword>
<dbReference type="Gene3D" id="1.20.1600.10">
    <property type="entry name" value="Outer membrane efflux proteins (OEP)"/>
    <property type="match status" value="1"/>
</dbReference>
<evidence type="ECO:0000256" key="3">
    <source>
        <dbReference type="ARBA" id="ARBA00022448"/>
    </source>
</evidence>
<reference evidence="8 9" key="1">
    <citation type="submission" date="2019-03" db="EMBL/GenBank/DDBJ databases">
        <title>The complete genome sequence of Neokomagataea sp. Jb2 NBRC113641.</title>
        <authorList>
            <person name="Chua K.-O."/>
            <person name="Chan K.-G."/>
            <person name="See-Too W.-S."/>
        </authorList>
    </citation>
    <scope>NUCLEOTIDE SEQUENCE [LARGE SCALE GENOMIC DNA]</scope>
    <source>
        <strain evidence="8 9">Jb2</strain>
    </source>
</reference>
<evidence type="ECO:0000256" key="4">
    <source>
        <dbReference type="ARBA" id="ARBA00022452"/>
    </source>
</evidence>
<dbReference type="PANTHER" id="PTHR30026">
    <property type="entry name" value="OUTER MEMBRANE PROTEIN TOLC"/>
    <property type="match status" value="1"/>
</dbReference>
<dbReference type="RefSeq" id="WP_165600252.1">
    <property type="nucleotide sequence ID" value="NZ_SORZ01000001.1"/>
</dbReference>
<dbReference type="InterPro" id="IPR003423">
    <property type="entry name" value="OMP_efflux"/>
</dbReference>
<evidence type="ECO:0000256" key="2">
    <source>
        <dbReference type="ARBA" id="ARBA00007613"/>
    </source>
</evidence>
<dbReference type="GO" id="GO:0015288">
    <property type="term" value="F:porin activity"/>
    <property type="evidence" value="ECO:0007669"/>
    <property type="project" value="TreeGrafter"/>
</dbReference>
<evidence type="ECO:0000256" key="1">
    <source>
        <dbReference type="ARBA" id="ARBA00004442"/>
    </source>
</evidence>
<keyword evidence="9" id="KW-1185">Reference proteome</keyword>
<evidence type="ECO:0000313" key="8">
    <source>
        <dbReference type="EMBL" id="TPW35819.1"/>
    </source>
</evidence>
<evidence type="ECO:0000313" key="9">
    <source>
        <dbReference type="Proteomes" id="UP000315037"/>
    </source>
</evidence>
<dbReference type="PANTHER" id="PTHR30026:SF22">
    <property type="entry name" value="OUTER MEMBRANE EFFLUX PROTEIN"/>
    <property type="match status" value="1"/>
</dbReference>
<comment type="caution">
    <text evidence="8">The sequence shown here is derived from an EMBL/GenBank/DDBJ whole genome shotgun (WGS) entry which is preliminary data.</text>
</comment>
<dbReference type="AlphaFoldDB" id="A0A506URB8"/>
<dbReference type="NCBIfam" id="TIGR01844">
    <property type="entry name" value="type_I_sec_TolC"/>
    <property type="match status" value="1"/>
</dbReference>
<name>A0A506URB8_9PROT</name>
<dbReference type="Proteomes" id="UP000315037">
    <property type="component" value="Unassembled WGS sequence"/>
</dbReference>
<dbReference type="GO" id="GO:1990281">
    <property type="term" value="C:efflux pump complex"/>
    <property type="evidence" value="ECO:0007669"/>
    <property type="project" value="TreeGrafter"/>
</dbReference>
<comment type="subcellular location">
    <subcellularLocation>
        <location evidence="1">Cell outer membrane</location>
    </subcellularLocation>
</comment>
<evidence type="ECO:0000256" key="7">
    <source>
        <dbReference type="ARBA" id="ARBA00023237"/>
    </source>
</evidence>
<keyword evidence="7" id="KW-0998">Cell outer membrane</keyword>